<dbReference type="PANTHER" id="PTHR47027:SF20">
    <property type="entry name" value="REVERSE TRANSCRIPTASE-LIKE PROTEIN WITH RNA-DIRECTED DNA POLYMERASE DOMAIN"/>
    <property type="match status" value="1"/>
</dbReference>
<organism evidence="1 2">
    <name type="scientific">Eumeta variegata</name>
    <name type="common">Bagworm moth</name>
    <name type="synonym">Eumeta japonica</name>
    <dbReference type="NCBI Taxonomy" id="151549"/>
    <lineage>
        <taxon>Eukaryota</taxon>
        <taxon>Metazoa</taxon>
        <taxon>Ecdysozoa</taxon>
        <taxon>Arthropoda</taxon>
        <taxon>Hexapoda</taxon>
        <taxon>Insecta</taxon>
        <taxon>Pterygota</taxon>
        <taxon>Neoptera</taxon>
        <taxon>Endopterygota</taxon>
        <taxon>Lepidoptera</taxon>
        <taxon>Glossata</taxon>
        <taxon>Ditrysia</taxon>
        <taxon>Tineoidea</taxon>
        <taxon>Psychidae</taxon>
        <taxon>Oiketicinae</taxon>
        <taxon>Eumeta</taxon>
    </lineage>
</organism>
<dbReference type="EMBL" id="BGZK01000161">
    <property type="protein sequence ID" value="GBP24410.1"/>
    <property type="molecule type" value="Genomic_DNA"/>
</dbReference>
<gene>
    <name evidence="1" type="ORF">EVAR_19285_1</name>
</gene>
<keyword evidence="2" id="KW-1185">Reference proteome</keyword>
<evidence type="ECO:0000313" key="1">
    <source>
        <dbReference type="EMBL" id="GBP24410.1"/>
    </source>
</evidence>
<evidence type="ECO:0000313" key="2">
    <source>
        <dbReference type="Proteomes" id="UP000299102"/>
    </source>
</evidence>
<reference evidence="1 2" key="1">
    <citation type="journal article" date="2019" name="Commun. Biol.">
        <title>The bagworm genome reveals a unique fibroin gene that provides high tensile strength.</title>
        <authorList>
            <person name="Kono N."/>
            <person name="Nakamura H."/>
            <person name="Ohtoshi R."/>
            <person name="Tomita M."/>
            <person name="Numata K."/>
            <person name="Arakawa K."/>
        </authorList>
    </citation>
    <scope>NUCLEOTIDE SEQUENCE [LARGE SCALE GENOMIC DNA]</scope>
</reference>
<comment type="caution">
    <text evidence="1">The sequence shown here is derived from an EMBL/GenBank/DDBJ whole genome shotgun (WGS) entry which is preliminary data.</text>
</comment>
<dbReference type="PANTHER" id="PTHR47027">
    <property type="entry name" value="REVERSE TRANSCRIPTASE DOMAIN-CONTAINING PROTEIN"/>
    <property type="match status" value="1"/>
</dbReference>
<protein>
    <submittedName>
        <fullName evidence="1">Uncharacterized transposon-derived protein F52C9.6</fullName>
    </submittedName>
</protein>
<dbReference type="Proteomes" id="UP000299102">
    <property type="component" value="Unassembled WGS sequence"/>
</dbReference>
<proteinExistence type="predicted"/>
<dbReference type="AlphaFoldDB" id="A0A4C1UE51"/>
<dbReference type="OrthoDB" id="407509at2759"/>
<sequence length="113" mass="12837">MSYVPGVAERSVPNEEYNLNINGFRINHLRFVDDLILIEEDPNKLQGVVQKLAIRSKEVGLKINKSVMTNSIEVEIKLDGNSLEYVSEYVYLEQIIAPNDQMSKKINKRIASG</sequence>
<name>A0A4C1UE51_EUMVA</name>
<accession>A0A4C1UE51</accession>